<name>A0A8X7P3W6_BRACI</name>
<dbReference type="GO" id="GO:0003676">
    <property type="term" value="F:nucleic acid binding"/>
    <property type="evidence" value="ECO:0007669"/>
    <property type="project" value="InterPro"/>
</dbReference>
<evidence type="ECO:0000259" key="2">
    <source>
        <dbReference type="PROSITE" id="PS50174"/>
    </source>
</evidence>
<dbReference type="PANTHER" id="PTHR47251:SF1">
    <property type="entry name" value="FINGER DOMAIN PROTEIN, PUTATIVE (AFU_ORTHOLOGUE AFUA_3G04180)-RELATED"/>
    <property type="match status" value="1"/>
</dbReference>
<sequence length="249" mass="28297">MSSICSSSDGVKLRRKQVVERNISSSNVGFRLLQKMGWIGKGLGKQEQGITEPIKSGIRDRRLGLGKQEEDDYFTAEENIQRGSLILRSRRLRKSLRDGRFAKSSIVSLCSKQYRTVMEFEGHLSSYDHNHKKRFKEITEMHSASSRDDRKKREQQRQEREMTKMCSKHATEQAKEDSENVPASSPAKTTIAPLAVQEERKTLKLGFSSKSSSMSESQPTSSNKRSLKTWSAKTTKPLCPINLAVENNR</sequence>
<dbReference type="PROSITE" id="PS50174">
    <property type="entry name" value="G_PATCH"/>
    <property type="match status" value="1"/>
</dbReference>
<dbReference type="OrthoDB" id="4822at2759"/>
<accession>A0A8X7P3W6</accession>
<evidence type="ECO:0000256" key="1">
    <source>
        <dbReference type="SAM" id="MobiDB-lite"/>
    </source>
</evidence>
<dbReference type="EMBL" id="JAAMPC010000080">
    <property type="protein sequence ID" value="KAG2244495.1"/>
    <property type="molecule type" value="Genomic_DNA"/>
</dbReference>
<proteinExistence type="predicted"/>
<keyword evidence="4" id="KW-1185">Reference proteome</keyword>
<comment type="caution">
    <text evidence="3">The sequence shown here is derived from an EMBL/GenBank/DDBJ whole genome shotgun (WGS) entry which is preliminary data.</text>
</comment>
<protein>
    <recommendedName>
        <fullName evidence="2">G-patch domain-containing protein</fullName>
    </recommendedName>
</protein>
<dbReference type="PANTHER" id="PTHR47251">
    <property type="entry name" value="FINGER DOMAIN PROTEIN, PUTATIVE (AFU_ORTHOLOGUE AFUA_3G04180)-RELATED"/>
    <property type="match status" value="1"/>
</dbReference>
<feature type="region of interest" description="Disordered" evidence="1">
    <location>
        <begin position="140"/>
        <end position="249"/>
    </location>
</feature>
<feature type="domain" description="G-patch" evidence="2">
    <location>
        <begin position="25"/>
        <end position="70"/>
    </location>
</feature>
<evidence type="ECO:0000313" key="4">
    <source>
        <dbReference type="Proteomes" id="UP000886595"/>
    </source>
</evidence>
<feature type="compositionally biased region" description="Low complexity" evidence="1">
    <location>
        <begin position="208"/>
        <end position="222"/>
    </location>
</feature>
<evidence type="ECO:0000313" key="3">
    <source>
        <dbReference type="EMBL" id="KAG2244495.1"/>
    </source>
</evidence>
<dbReference type="Pfam" id="PF01585">
    <property type="entry name" value="G-patch"/>
    <property type="match status" value="1"/>
</dbReference>
<gene>
    <name evidence="3" type="ORF">Bca52824_093657</name>
</gene>
<organism evidence="3 4">
    <name type="scientific">Brassica carinata</name>
    <name type="common">Ethiopian mustard</name>
    <name type="synonym">Abyssinian cabbage</name>
    <dbReference type="NCBI Taxonomy" id="52824"/>
    <lineage>
        <taxon>Eukaryota</taxon>
        <taxon>Viridiplantae</taxon>
        <taxon>Streptophyta</taxon>
        <taxon>Embryophyta</taxon>
        <taxon>Tracheophyta</taxon>
        <taxon>Spermatophyta</taxon>
        <taxon>Magnoliopsida</taxon>
        <taxon>eudicotyledons</taxon>
        <taxon>Gunneridae</taxon>
        <taxon>Pentapetalae</taxon>
        <taxon>rosids</taxon>
        <taxon>malvids</taxon>
        <taxon>Brassicales</taxon>
        <taxon>Brassicaceae</taxon>
        <taxon>Brassiceae</taxon>
        <taxon>Brassica</taxon>
    </lineage>
</organism>
<dbReference type="Proteomes" id="UP000886595">
    <property type="component" value="Unassembled WGS sequence"/>
</dbReference>
<dbReference type="InterPro" id="IPR000467">
    <property type="entry name" value="G_patch_dom"/>
</dbReference>
<reference evidence="3 4" key="1">
    <citation type="submission" date="2020-02" db="EMBL/GenBank/DDBJ databases">
        <authorList>
            <person name="Ma Q."/>
            <person name="Huang Y."/>
            <person name="Song X."/>
            <person name="Pei D."/>
        </authorList>
    </citation>
    <scope>NUCLEOTIDE SEQUENCE [LARGE SCALE GENOMIC DNA]</scope>
    <source>
        <strain evidence="3">Sxm20200214</strain>
        <tissue evidence="3">Leaf</tissue>
    </source>
</reference>
<dbReference type="AlphaFoldDB" id="A0A8X7P3W6"/>
<dbReference type="SMART" id="SM00443">
    <property type="entry name" value="G_patch"/>
    <property type="match status" value="1"/>
</dbReference>
<feature type="compositionally biased region" description="Basic and acidic residues" evidence="1">
    <location>
        <begin position="140"/>
        <end position="178"/>
    </location>
</feature>